<organism evidence="1">
    <name type="scientific">marine sediment metagenome</name>
    <dbReference type="NCBI Taxonomy" id="412755"/>
    <lineage>
        <taxon>unclassified sequences</taxon>
        <taxon>metagenomes</taxon>
        <taxon>ecological metagenomes</taxon>
    </lineage>
</organism>
<dbReference type="InterPro" id="IPR018641">
    <property type="entry name" value="Trfase_1_rSAM/seldom-assoc"/>
</dbReference>
<comment type="caution">
    <text evidence="1">The sequence shown here is derived from an EMBL/GenBank/DDBJ whole genome shotgun (WGS) entry which is preliminary data.</text>
</comment>
<sequence>MSLEHILIVFVRYPEAGCVKTRLAKSIGEKEAALVYRLFVELLLKRTDNMSSERLIFYTPANKRDKVSSWLDKDSKLYPQKGDDLGQRMCNAFRFAFAEGARKTVIVGTDIPLLSKEVILTAFEELENRQCVIGPSLDGGYYLLGLSHFDGKIFENIHWGTSEVLDQTLRAVASLGLTCSLLEKHFDIDDIEDLLRLRLSLGKYKKTGFQELGYLSDRLDEMSLNSK</sequence>
<name>A0A0F9I393_9ZZZZ</name>
<dbReference type="AlphaFoldDB" id="A0A0F9I393"/>
<reference evidence="1" key="1">
    <citation type="journal article" date="2015" name="Nature">
        <title>Complex archaea that bridge the gap between prokaryotes and eukaryotes.</title>
        <authorList>
            <person name="Spang A."/>
            <person name="Saw J.H."/>
            <person name="Jorgensen S.L."/>
            <person name="Zaremba-Niedzwiedzka K."/>
            <person name="Martijn J."/>
            <person name="Lind A.E."/>
            <person name="van Eijk R."/>
            <person name="Schleper C."/>
            <person name="Guy L."/>
            <person name="Ettema T.J."/>
        </authorList>
    </citation>
    <scope>NUCLEOTIDE SEQUENCE</scope>
</reference>
<dbReference type="InterPro" id="IPR029044">
    <property type="entry name" value="Nucleotide-diphossugar_trans"/>
</dbReference>
<gene>
    <name evidence="1" type="ORF">LCGC14_1925740</name>
</gene>
<dbReference type="PANTHER" id="PTHR36529:SF1">
    <property type="entry name" value="GLYCOSYLTRANSFERASE"/>
    <property type="match status" value="1"/>
</dbReference>
<evidence type="ECO:0000313" key="1">
    <source>
        <dbReference type="EMBL" id="KKL88335.1"/>
    </source>
</evidence>
<dbReference type="SUPFAM" id="SSF53448">
    <property type="entry name" value="Nucleotide-diphospho-sugar transferases"/>
    <property type="match status" value="1"/>
</dbReference>
<accession>A0A0F9I393</accession>
<evidence type="ECO:0008006" key="2">
    <source>
        <dbReference type="Google" id="ProtNLM"/>
    </source>
</evidence>
<dbReference type="Gene3D" id="3.90.550.10">
    <property type="entry name" value="Spore Coat Polysaccharide Biosynthesis Protein SpsA, Chain A"/>
    <property type="match status" value="1"/>
</dbReference>
<dbReference type="PANTHER" id="PTHR36529">
    <property type="entry name" value="SLL1095 PROTEIN"/>
    <property type="match status" value="1"/>
</dbReference>
<proteinExistence type="predicted"/>
<dbReference type="Pfam" id="PF09837">
    <property type="entry name" value="DUF2064"/>
    <property type="match status" value="1"/>
</dbReference>
<protein>
    <recommendedName>
        <fullName evidence="2">Glycosyltransferase</fullName>
    </recommendedName>
</protein>
<dbReference type="NCBIfam" id="TIGR04282">
    <property type="entry name" value="glyco_like_cofC"/>
    <property type="match status" value="1"/>
</dbReference>
<dbReference type="EMBL" id="LAZR01020593">
    <property type="protein sequence ID" value="KKL88335.1"/>
    <property type="molecule type" value="Genomic_DNA"/>
</dbReference>